<accession>A0A6M3LRH1</accession>
<protein>
    <recommendedName>
        <fullName evidence="2">Agglutinin C-terminal domain-containing protein</fullName>
    </recommendedName>
</protein>
<proteinExistence type="predicted"/>
<dbReference type="Gene3D" id="3.30.460.70">
    <property type="match status" value="1"/>
</dbReference>
<reference evidence="1" key="1">
    <citation type="submission" date="2020-03" db="EMBL/GenBank/DDBJ databases">
        <title>The deep terrestrial virosphere.</title>
        <authorList>
            <person name="Holmfeldt K."/>
            <person name="Nilsson E."/>
            <person name="Simone D."/>
            <person name="Lopez-Fernandez M."/>
            <person name="Wu X."/>
            <person name="de Brujin I."/>
            <person name="Lundin D."/>
            <person name="Andersson A."/>
            <person name="Bertilsson S."/>
            <person name="Dopson M."/>
        </authorList>
    </citation>
    <scope>NUCLEOTIDE SEQUENCE</scope>
    <source>
        <strain evidence="1">MM415B05780</strain>
    </source>
</reference>
<organism evidence="1">
    <name type="scientific">viral metagenome</name>
    <dbReference type="NCBI Taxonomy" id="1070528"/>
    <lineage>
        <taxon>unclassified sequences</taxon>
        <taxon>metagenomes</taxon>
        <taxon>organismal metagenomes</taxon>
    </lineage>
</organism>
<evidence type="ECO:0008006" key="2">
    <source>
        <dbReference type="Google" id="ProtNLM"/>
    </source>
</evidence>
<dbReference type="EMBL" id="MT143543">
    <property type="protein sequence ID" value="QJA97996.1"/>
    <property type="molecule type" value="Genomic_DNA"/>
</dbReference>
<gene>
    <name evidence="1" type="ORF">MM415B05780_0009</name>
</gene>
<sequence>MCIFKAKPPTERAYTEWVRTQVGDIPRFHMPFAFAVKFLETQGIHCMLRPGDYPDANIYYTTEKFVAKMVPFLTYPADYYVGEFDVDCDDYSRWASADATRFFRVSGIVQCWGCVNVNNKQEYHAFNLSLTSESSYKLFEPNSAFPWAGTLFSRGDNSYEPDKWK</sequence>
<evidence type="ECO:0000313" key="1">
    <source>
        <dbReference type="EMBL" id="QJA97996.1"/>
    </source>
</evidence>
<name>A0A6M3LRH1_9ZZZZ</name>
<dbReference type="AlphaFoldDB" id="A0A6M3LRH1"/>